<evidence type="ECO:0000313" key="8">
    <source>
        <dbReference type="Proteomes" id="UP000217144"/>
    </source>
</evidence>
<keyword evidence="3 6" id="KW-0812">Transmembrane</keyword>
<feature type="transmembrane region" description="Helical" evidence="6">
    <location>
        <begin position="172"/>
        <end position="193"/>
    </location>
</feature>
<feature type="transmembrane region" description="Helical" evidence="6">
    <location>
        <begin position="91"/>
        <end position="113"/>
    </location>
</feature>
<dbReference type="Pfam" id="PF02653">
    <property type="entry name" value="BPD_transp_2"/>
    <property type="match status" value="1"/>
</dbReference>
<organism evidence="7 8">
    <name type="scientific">Candidatus Planktophila lacus</name>
    <dbReference type="NCBI Taxonomy" id="1884913"/>
    <lineage>
        <taxon>Bacteria</taxon>
        <taxon>Bacillati</taxon>
        <taxon>Actinomycetota</taxon>
        <taxon>Actinomycetes</taxon>
        <taxon>Candidatus Nanopelagicales</taxon>
        <taxon>Candidatus Nanopelagicaceae</taxon>
        <taxon>Candidatus Planktophila</taxon>
    </lineage>
</organism>
<dbReference type="PANTHER" id="PTHR30482:SF5">
    <property type="entry name" value="ABC TRANSPORTER PERMEASE PROTEIN"/>
    <property type="match status" value="1"/>
</dbReference>
<evidence type="ECO:0000256" key="5">
    <source>
        <dbReference type="ARBA" id="ARBA00023136"/>
    </source>
</evidence>
<keyword evidence="8" id="KW-1185">Reference proteome</keyword>
<evidence type="ECO:0000256" key="2">
    <source>
        <dbReference type="ARBA" id="ARBA00022475"/>
    </source>
</evidence>
<dbReference type="KEGG" id="plan:A1s21148_05830"/>
<feature type="transmembrane region" description="Helical" evidence="6">
    <location>
        <begin position="307"/>
        <end position="329"/>
    </location>
</feature>
<sequence length="335" mass="35671">MRAVSKAKNHSIARKSLRRTIFFVVAILFAASTFDAYNQAQLALVLILFIGVLSVTLLTGISGQLSLGQGALMAVGGYCMALLMINQSYSLWVAIPLAIVGSALAGLLLGIAAARLTGPYLAGTTLVIALAIPTLANRFMSVLKGDEGLPVDVGYPPVWFTNLFGEPSYEQWQLYVALPFAAIALFLASNILLSRTGRMWRAIRDNETAAALSGVNFSRQKIFVFVVSATFAGLSGALYGLRGLVGPSVYPVSLSLLLLTAAVLGGIRSIFGAFIGTVIVVFLPDWIDAVLHQFELSEQVSNFMPALVSSLLLILTVVINPAGVAGTHLHKHKHK</sequence>
<dbReference type="CDD" id="cd06581">
    <property type="entry name" value="TM_PBP1_LivM_like"/>
    <property type="match status" value="1"/>
</dbReference>
<feature type="transmembrane region" description="Helical" evidence="6">
    <location>
        <begin position="222"/>
        <end position="241"/>
    </location>
</feature>
<evidence type="ECO:0000313" key="7">
    <source>
        <dbReference type="EMBL" id="ASY11004.1"/>
    </source>
</evidence>
<evidence type="ECO:0000256" key="3">
    <source>
        <dbReference type="ARBA" id="ARBA00022692"/>
    </source>
</evidence>
<dbReference type="InterPro" id="IPR043428">
    <property type="entry name" value="LivM-like"/>
</dbReference>
<feature type="transmembrane region" description="Helical" evidence="6">
    <location>
        <begin position="120"/>
        <end position="140"/>
    </location>
</feature>
<evidence type="ECO:0000256" key="6">
    <source>
        <dbReference type="SAM" id="Phobius"/>
    </source>
</evidence>
<keyword evidence="5 6" id="KW-0472">Membrane</keyword>
<dbReference type="EMBL" id="CP016769">
    <property type="protein sequence ID" value="ASY11004.1"/>
    <property type="molecule type" value="Genomic_DNA"/>
</dbReference>
<dbReference type="Proteomes" id="UP000217144">
    <property type="component" value="Chromosome"/>
</dbReference>
<comment type="subcellular location">
    <subcellularLocation>
        <location evidence="1">Cell membrane</location>
        <topology evidence="1">Multi-pass membrane protein</topology>
    </subcellularLocation>
</comment>
<dbReference type="AlphaFoldDB" id="A0AAC9YRN3"/>
<reference evidence="7 8" key="1">
    <citation type="submission" date="2016-07" db="EMBL/GenBank/DDBJ databases">
        <title>High microdiversification within the ubiquitous acI lineage of Actinobacteria.</title>
        <authorList>
            <person name="Neuenschwander S.M."/>
            <person name="Salcher M."/>
            <person name="Ghai R."/>
            <person name="Pernthaler J."/>
        </authorList>
    </citation>
    <scope>NUCLEOTIDE SEQUENCE [LARGE SCALE GENOMIC DNA]</scope>
    <source>
        <strain evidence="7">MMS-21-148</strain>
    </source>
</reference>
<dbReference type="GO" id="GO:0015658">
    <property type="term" value="F:branched-chain amino acid transmembrane transporter activity"/>
    <property type="evidence" value="ECO:0007669"/>
    <property type="project" value="InterPro"/>
</dbReference>
<feature type="transmembrane region" description="Helical" evidence="6">
    <location>
        <begin position="43"/>
        <end position="60"/>
    </location>
</feature>
<protein>
    <submittedName>
        <fullName evidence="7">Branched-chain amino acid transport system permease protein</fullName>
    </submittedName>
</protein>
<feature type="transmembrane region" description="Helical" evidence="6">
    <location>
        <begin position="270"/>
        <end position="287"/>
    </location>
</feature>
<feature type="transmembrane region" description="Helical" evidence="6">
    <location>
        <begin position="67"/>
        <end position="85"/>
    </location>
</feature>
<evidence type="ECO:0000256" key="4">
    <source>
        <dbReference type="ARBA" id="ARBA00022989"/>
    </source>
</evidence>
<name>A0AAC9YRN3_9ACTN</name>
<dbReference type="GO" id="GO:0005886">
    <property type="term" value="C:plasma membrane"/>
    <property type="evidence" value="ECO:0007669"/>
    <property type="project" value="UniProtKB-SubCell"/>
</dbReference>
<evidence type="ECO:0000256" key="1">
    <source>
        <dbReference type="ARBA" id="ARBA00004651"/>
    </source>
</evidence>
<feature type="transmembrane region" description="Helical" evidence="6">
    <location>
        <begin position="20"/>
        <end position="37"/>
    </location>
</feature>
<dbReference type="PANTHER" id="PTHR30482">
    <property type="entry name" value="HIGH-AFFINITY BRANCHED-CHAIN AMINO ACID TRANSPORT SYSTEM PERMEASE"/>
    <property type="match status" value="1"/>
</dbReference>
<dbReference type="InterPro" id="IPR001851">
    <property type="entry name" value="ABC_transp_permease"/>
</dbReference>
<proteinExistence type="predicted"/>
<gene>
    <name evidence="7" type="ORF">A1s21148_05830</name>
</gene>
<keyword evidence="2" id="KW-1003">Cell membrane</keyword>
<keyword evidence="4 6" id="KW-1133">Transmembrane helix</keyword>
<accession>A0AAC9YRN3</accession>